<sequence length="207" mass="24183">MKEKFEHLLILFCSVIVLAVSSGCKEKQEADLNFKKTNEYEFERKMMVYDLGNNVTNEVEIYINKNKDTIVCQNFVYNNKVLDSTESLFYTLKIKKNSDTDEYDGLISYHFNPEREGKLASFDFTVISHKVKEKADFLSFDNYNIKNNSLEFKFKNRSDTVIGFMYAQHSKNIVENGEDKIQISEILLPVDNYPKTNNPFVEDLTLK</sequence>
<dbReference type="Proteomes" id="UP000077013">
    <property type="component" value="Unassembled WGS sequence"/>
</dbReference>
<evidence type="ECO:0008006" key="3">
    <source>
        <dbReference type="Google" id="ProtNLM"/>
    </source>
</evidence>
<evidence type="ECO:0000313" key="1">
    <source>
        <dbReference type="EMBL" id="OAB81681.1"/>
    </source>
</evidence>
<gene>
    <name evidence="1" type="ORF">ULVI_00895</name>
</gene>
<dbReference type="AlphaFoldDB" id="A0A167KB53"/>
<reference evidence="1 2" key="1">
    <citation type="submission" date="2016-02" db="EMBL/GenBank/DDBJ databases">
        <title>Ulvibacter sp. LPB0005, isolated from Thais luteostoma.</title>
        <authorList>
            <person name="Shin S.-K."/>
            <person name="Yi H."/>
        </authorList>
    </citation>
    <scope>NUCLEOTIDE SEQUENCE [LARGE SCALE GENOMIC DNA]</scope>
    <source>
        <strain evidence="1 2">LPB0005</strain>
    </source>
</reference>
<dbReference type="PROSITE" id="PS51257">
    <property type="entry name" value="PROKAR_LIPOPROTEIN"/>
    <property type="match status" value="1"/>
</dbReference>
<dbReference type="RefSeq" id="WP_068588517.1">
    <property type="nucleotide sequence ID" value="NZ_LRXL01000005.1"/>
</dbReference>
<proteinExistence type="predicted"/>
<organism evidence="1 2">
    <name type="scientific">Cochleicola gelatinilyticus</name>
    <dbReference type="NCBI Taxonomy" id="1763537"/>
    <lineage>
        <taxon>Bacteria</taxon>
        <taxon>Pseudomonadati</taxon>
        <taxon>Bacteroidota</taxon>
        <taxon>Flavobacteriia</taxon>
        <taxon>Flavobacteriales</taxon>
        <taxon>Flavobacteriaceae</taxon>
        <taxon>Cochleicola</taxon>
    </lineage>
</organism>
<dbReference type="OrthoDB" id="1445745at2"/>
<evidence type="ECO:0000313" key="2">
    <source>
        <dbReference type="Proteomes" id="UP000077013"/>
    </source>
</evidence>
<dbReference type="EMBL" id="LRXL01000005">
    <property type="protein sequence ID" value="OAB81681.1"/>
    <property type="molecule type" value="Genomic_DNA"/>
</dbReference>
<protein>
    <recommendedName>
        <fullName evidence="3">Lipoprotein</fullName>
    </recommendedName>
</protein>
<accession>A0A167KB53</accession>
<name>A0A167KB53_9FLAO</name>
<comment type="caution">
    <text evidence="1">The sequence shown here is derived from an EMBL/GenBank/DDBJ whole genome shotgun (WGS) entry which is preliminary data.</text>
</comment>
<keyword evidence="2" id="KW-1185">Reference proteome</keyword>